<accession>A0A9D5CBA6</accession>
<dbReference type="PANTHER" id="PTHR35741:SF1">
    <property type="entry name" value="FACTOR CWC22-LIKE PROTEIN, PUTATIVE (DUF3245)-RELATED"/>
    <property type="match status" value="1"/>
</dbReference>
<dbReference type="EMBL" id="JAGGNH010000006">
    <property type="protein sequence ID" value="KAJ0970176.1"/>
    <property type="molecule type" value="Genomic_DNA"/>
</dbReference>
<comment type="caution">
    <text evidence="2">The sequence shown here is derived from an EMBL/GenBank/DDBJ whole genome shotgun (WGS) entry which is preliminary data.</text>
</comment>
<dbReference type="PANTHER" id="PTHR35741">
    <property type="entry name" value="FACTOR CWC22-LIKE PROTEIN, PUTATIVE (DUF3245)-RELATED"/>
    <property type="match status" value="1"/>
</dbReference>
<reference evidence="2" key="1">
    <citation type="submission" date="2021-03" db="EMBL/GenBank/DDBJ databases">
        <authorList>
            <person name="Li Z."/>
            <person name="Yang C."/>
        </authorList>
    </citation>
    <scope>NUCLEOTIDE SEQUENCE</scope>
    <source>
        <strain evidence="2">Dzin_1.0</strain>
        <tissue evidence="2">Leaf</tissue>
    </source>
</reference>
<name>A0A9D5CBA6_9LILI</name>
<feature type="region of interest" description="Disordered" evidence="1">
    <location>
        <begin position="20"/>
        <end position="84"/>
    </location>
</feature>
<evidence type="ECO:0000256" key="1">
    <source>
        <dbReference type="SAM" id="MobiDB-lite"/>
    </source>
</evidence>
<organism evidence="2 3">
    <name type="scientific">Dioscorea zingiberensis</name>
    <dbReference type="NCBI Taxonomy" id="325984"/>
    <lineage>
        <taxon>Eukaryota</taxon>
        <taxon>Viridiplantae</taxon>
        <taxon>Streptophyta</taxon>
        <taxon>Embryophyta</taxon>
        <taxon>Tracheophyta</taxon>
        <taxon>Spermatophyta</taxon>
        <taxon>Magnoliopsida</taxon>
        <taxon>Liliopsida</taxon>
        <taxon>Dioscoreales</taxon>
        <taxon>Dioscoreaceae</taxon>
        <taxon>Dioscorea</taxon>
    </lineage>
</organism>
<sequence length="175" mass="18876">MRRPQRCRPAGASAYLCQRPSHAASSPTCVLARPRPLSRLPSARSGVDPPCSRPLPRRTSSSASHLTGQPRPPPQPAAPVGPLGDLEGDHRSLVFCLLELLMGSDSNTKATIKLVKLDKALKLAETWVCNMSESITDETNAYEYQARPSRLGLGAEVIPSVNVVSNSHAERLFLS</sequence>
<proteinExistence type="predicted"/>
<evidence type="ECO:0000313" key="2">
    <source>
        <dbReference type="EMBL" id="KAJ0970176.1"/>
    </source>
</evidence>
<dbReference type="AlphaFoldDB" id="A0A9D5CBA6"/>
<dbReference type="Proteomes" id="UP001085076">
    <property type="component" value="Miscellaneous, Linkage group lg06"/>
</dbReference>
<feature type="compositionally biased region" description="Pro residues" evidence="1">
    <location>
        <begin position="70"/>
        <end position="79"/>
    </location>
</feature>
<feature type="compositionally biased region" description="Low complexity" evidence="1">
    <location>
        <begin position="31"/>
        <end position="45"/>
    </location>
</feature>
<evidence type="ECO:0000313" key="3">
    <source>
        <dbReference type="Proteomes" id="UP001085076"/>
    </source>
</evidence>
<keyword evidence="3" id="KW-1185">Reference proteome</keyword>
<protein>
    <submittedName>
        <fullName evidence="2">Uncharacterized protein</fullName>
    </submittedName>
</protein>
<gene>
    <name evidence="2" type="ORF">J5N97_023053</name>
</gene>
<feature type="compositionally biased region" description="Polar residues" evidence="1">
    <location>
        <begin position="58"/>
        <end position="67"/>
    </location>
</feature>
<reference evidence="2" key="2">
    <citation type="journal article" date="2022" name="Hortic Res">
        <title>The genome of Dioscorea zingiberensis sheds light on the biosynthesis, origin and evolution of the medicinally important diosgenin saponins.</title>
        <authorList>
            <person name="Li Y."/>
            <person name="Tan C."/>
            <person name="Li Z."/>
            <person name="Guo J."/>
            <person name="Li S."/>
            <person name="Chen X."/>
            <person name="Wang C."/>
            <person name="Dai X."/>
            <person name="Yang H."/>
            <person name="Song W."/>
            <person name="Hou L."/>
            <person name="Xu J."/>
            <person name="Tong Z."/>
            <person name="Xu A."/>
            <person name="Yuan X."/>
            <person name="Wang W."/>
            <person name="Yang Q."/>
            <person name="Chen L."/>
            <person name="Sun Z."/>
            <person name="Wang K."/>
            <person name="Pan B."/>
            <person name="Chen J."/>
            <person name="Bao Y."/>
            <person name="Liu F."/>
            <person name="Qi X."/>
            <person name="Gang D.R."/>
            <person name="Wen J."/>
            <person name="Li J."/>
        </authorList>
    </citation>
    <scope>NUCLEOTIDE SEQUENCE</scope>
    <source>
        <strain evidence="2">Dzin_1.0</strain>
    </source>
</reference>